<dbReference type="PANTHER" id="PTHR30004:SF6">
    <property type="entry name" value="D-THREONATE 4-PHOSPHATE DEHYDROGENASE"/>
    <property type="match status" value="1"/>
</dbReference>
<keyword evidence="1 7" id="KW-0963">Cytoplasm</keyword>
<dbReference type="GO" id="GO:0050570">
    <property type="term" value="F:4-hydroxythreonine-4-phosphate dehydrogenase activity"/>
    <property type="evidence" value="ECO:0007669"/>
    <property type="project" value="UniProtKB-UniRule"/>
</dbReference>
<gene>
    <name evidence="7" type="primary">pdxA</name>
    <name evidence="8" type="ordered locus">SAR116_0634</name>
</gene>
<dbReference type="EMBL" id="CP001751">
    <property type="protein sequence ID" value="ADE38877.1"/>
    <property type="molecule type" value="Genomic_DNA"/>
</dbReference>
<keyword evidence="6 7" id="KW-0664">Pyridoxine biosynthesis</keyword>
<accession>D5BRI0</accession>
<feature type="binding site" evidence="7">
    <location>
        <position position="210"/>
    </location>
    <ligand>
        <name>a divalent metal cation</name>
        <dbReference type="ChEBI" id="CHEBI:60240"/>
        <note>ligand shared between dimeric partners</note>
    </ligand>
</feature>
<proteinExistence type="inferred from homology"/>
<dbReference type="Proteomes" id="UP000007460">
    <property type="component" value="Chromosome"/>
</dbReference>
<evidence type="ECO:0000256" key="4">
    <source>
        <dbReference type="ARBA" id="ARBA00023002"/>
    </source>
</evidence>
<dbReference type="eggNOG" id="COG1995">
    <property type="taxonomic scope" value="Bacteria"/>
</dbReference>
<keyword evidence="7" id="KW-0170">Cobalt</keyword>
<dbReference type="NCBIfam" id="NF003699">
    <property type="entry name" value="PRK05312.1"/>
    <property type="match status" value="1"/>
</dbReference>
<keyword evidence="5 7" id="KW-0520">NAD</keyword>
<dbReference type="RefSeq" id="WP_013045506.1">
    <property type="nucleotide sequence ID" value="NC_014010.1"/>
</dbReference>
<keyword evidence="4 7" id="KW-0560">Oxidoreductase</keyword>
<evidence type="ECO:0000256" key="7">
    <source>
        <dbReference type="HAMAP-Rule" id="MF_00536"/>
    </source>
</evidence>
<comment type="function">
    <text evidence="7">Catalyzes the NAD(P)-dependent oxidation of 4-(phosphooxy)-L-threonine (HTP) into 2-amino-3-oxo-4-(phosphooxy)butyric acid which spontaneously decarboxylates to form 3-amino-2-oxopropyl phosphate (AHAP).</text>
</comment>
<feature type="binding site" evidence="7">
    <location>
        <position position="273"/>
    </location>
    <ligand>
        <name>substrate</name>
    </ligand>
</feature>
<comment type="subcellular location">
    <subcellularLocation>
        <location evidence="7">Cytoplasm</location>
    </subcellularLocation>
</comment>
<dbReference type="Pfam" id="PF04166">
    <property type="entry name" value="PdxA"/>
    <property type="match status" value="1"/>
</dbReference>
<dbReference type="InterPro" id="IPR005255">
    <property type="entry name" value="PdxA_fam"/>
</dbReference>
<feature type="binding site" evidence="7">
    <location>
        <position position="133"/>
    </location>
    <ligand>
        <name>substrate</name>
    </ligand>
</feature>
<keyword evidence="7" id="KW-0460">Magnesium</keyword>
<dbReference type="PANTHER" id="PTHR30004">
    <property type="entry name" value="4-HYDROXYTHREONINE-4-PHOSPHATE DEHYDROGENASE"/>
    <property type="match status" value="1"/>
</dbReference>
<organism evidence="8 9">
    <name type="scientific">Puniceispirillum marinum (strain IMCC1322)</name>
    <dbReference type="NCBI Taxonomy" id="488538"/>
    <lineage>
        <taxon>Bacteria</taxon>
        <taxon>Pseudomonadati</taxon>
        <taxon>Pseudomonadota</taxon>
        <taxon>Alphaproteobacteria</taxon>
        <taxon>Candidatus Puniceispirillales</taxon>
        <taxon>Candidatus Puniceispirillaceae</taxon>
        <taxon>Candidatus Puniceispirillum</taxon>
    </lineage>
</organism>
<comment type="similarity">
    <text evidence="7">Belongs to the PdxA family.</text>
</comment>
<keyword evidence="9" id="KW-1185">Reference proteome</keyword>
<dbReference type="HOGENOM" id="CLU_040168_2_0_5"/>
<comment type="cofactor">
    <cofactor evidence="7">
        <name>Zn(2+)</name>
        <dbReference type="ChEBI" id="CHEBI:29105"/>
    </cofactor>
    <cofactor evidence="7">
        <name>Mg(2+)</name>
        <dbReference type="ChEBI" id="CHEBI:18420"/>
    </cofactor>
    <cofactor evidence="7">
        <name>Co(2+)</name>
        <dbReference type="ChEBI" id="CHEBI:48828"/>
    </cofactor>
    <text evidence="7">Binds 1 divalent metal cation per subunit. Can use ions such as Zn(2+), Mg(2+) or Co(2+).</text>
</comment>
<protein>
    <recommendedName>
        <fullName evidence="7">4-hydroxythreonine-4-phosphate dehydrogenase</fullName>
        <ecNumber evidence="7">1.1.1.262</ecNumber>
    </recommendedName>
    <alternativeName>
        <fullName evidence="7">4-(phosphohydroxy)-L-threonine dehydrogenase</fullName>
    </alternativeName>
</protein>
<comment type="miscellaneous">
    <text evidence="7">The active site is located at the dimer interface.</text>
</comment>
<dbReference type="GO" id="GO:0051287">
    <property type="term" value="F:NAD binding"/>
    <property type="evidence" value="ECO:0007669"/>
    <property type="project" value="InterPro"/>
</dbReference>
<evidence type="ECO:0000256" key="2">
    <source>
        <dbReference type="ARBA" id="ARBA00022723"/>
    </source>
</evidence>
<dbReference type="OrthoDB" id="9801783at2"/>
<dbReference type="GO" id="GO:0042823">
    <property type="term" value="P:pyridoxal phosphate biosynthetic process"/>
    <property type="evidence" value="ECO:0007669"/>
    <property type="project" value="UniProtKB-UniRule"/>
</dbReference>
<keyword evidence="2 7" id="KW-0479">Metal-binding</keyword>
<dbReference type="GO" id="GO:0000287">
    <property type="term" value="F:magnesium ion binding"/>
    <property type="evidence" value="ECO:0007669"/>
    <property type="project" value="UniProtKB-UniRule"/>
</dbReference>
<dbReference type="STRING" id="488538.SAR116_0634"/>
<feature type="binding site" evidence="7">
    <location>
        <position position="265"/>
    </location>
    <ligand>
        <name>a divalent metal cation</name>
        <dbReference type="ChEBI" id="CHEBI:60240"/>
        <note>ligand shared between dimeric partners</note>
    </ligand>
</feature>
<dbReference type="NCBIfam" id="TIGR00557">
    <property type="entry name" value="pdxA"/>
    <property type="match status" value="1"/>
</dbReference>
<evidence type="ECO:0000313" key="8">
    <source>
        <dbReference type="EMBL" id="ADE38877.1"/>
    </source>
</evidence>
<feature type="binding site" evidence="7">
    <location>
        <position position="291"/>
    </location>
    <ligand>
        <name>substrate</name>
    </ligand>
</feature>
<evidence type="ECO:0000313" key="9">
    <source>
        <dbReference type="Proteomes" id="UP000007460"/>
    </source>
</evidence>
<dbReference type="SUPFAM" id="SSF53659">
    <property type="entry name" value="Isocitrate/Isopropylmalate dehydrogenase-like"/>
    <property type="match status" value="1"/>
</dbReference>
<name>D5BRI0_PUNMI</name>
<dbReference type="InterPro" id="IPR037510">
    <property type="entry name" value="PdxA"/>
</dbReference>
<keyword evidence="3 7" id="KW-0521">NADP</keyword>
<dbReference type="UniPathway" id="UPA00244">
    <property type="reaction ID" value="UER00312"/>
</dbReference>
<evidence type="ECO:0000256" key="6">
    <source>
        <dbReference type="ARBA" id="ARBA00023096"/>
    </source>
</evidence>
<feature type="binding site" evidence="7">
    <location>
        <position position="282"/>
    </location>
    <ligand>
        <name>substrate</name>
    </ligand>
</feature>
<dbReference type="GO" id="GO:0008615">
    <property type="term" value="P:pyridoxine biosynthetic process"/>
    <property type="evidence" value="ECO:0007669"/>
    <property type="project" value="UniProtKB-UniRule"/>
</dbReference>
<dbReference type="GO" id="GO:0050897">
    <property type="term" value="F:cobalt ion binding"/>
    <property type="evidence" value="ECO:0007669"/>
    <property type="project" value="UniProtKB-UniRule"/>
</dbReference>
<dbReference type="AlphaFoldDB" id="D5BRI0"/>
<dbReference type="HAMAP" id="MF_00536">
    <property type="entry name" value="PdxA"/>
    <property type="match status" value="1"/>
</dbReference>
<dbReference type="GO" id="GO:0008270">
    <property type="term" value="F:zinc ion binding"/>
    <property type="evidence" value="ECO:0007669"/>
    <property type="project" value="UniProtKB-UniRule"/>
</dbReference>
<dbReference type="Gene3D" id="3.40.718.10">
    <property type="entry name" value="Isopropylmalate Dehydrogenase"/>
    <property type="match status" value="1"/>
</dbReference>
<comment type="pathway">
    <text evidence="7">Cofactor biosynthesis; pyridoxine 5'-phosphate biosynthesis; pyridoxine 5'-phosphate from D-erythrose 4-phosphate: step 4/5.</text>
</comment>
<sequence>MAQTPIIVTPGDPAGIGAEIALKAWQNGCKDFVILDNVPRLESLASTLGIEIPIISISQLDAFSPDCGALQVMPVSWAVSPQAGKPDIANAPVVIQAIKDAATYVQSGQAAAMVTNPIAKATLYEAGFTYPGHTEFLGSLSSLDKGAPLMMLACDQLRVVPLTIHIPLTEVAPTITSAMIIDACHLIAKSLHRLEGIKDPHIAVCGLNPHAGEQGSIGQEDEKVIAPAIATLRAENINVTGPHSADTLFHAEARATYDAVLGMYHDQVLIPIKTIDFYGGVNITLGLDFIRTSPDHGTGFDIAGKAIARPDSLIAALKQARHMATRQASNNAR</sequence>
<feature type="binding site" evidence="7">
    <location>
        <position position="165"/>
    </location>
    <ligand>
        <name>a divalent metal cation</name>
        <dbReference type="ChEBI" id="CHEBI:60240"/>
        <note>ligand shared between dimeric partners</note>
    </ligand>
</feature>
<feature type="binding site" evidence="7">
    <location>
        <position position="134"/>
    </location>
    <ligand>
        <name>substrate</name>
    </ligand>
</feature>
<reference evidence="8 9" key="1">
    <citation type="journal article" date="2010" name="J. Bacteriol.">
        <title>Complete genome sequence of "Candidatus Puniceispirillum marinum" IMCC1322, a representative of the SAR116 clade in the Alphaproteobacteria.</title>
        <authorList>
            <person name="Oh H.M."/>
            <person name="Kwon K.K."/>
            <person name="Kang I."/>
            <person name="Kang S.G."/>
            <person name="Lee J.H."/>
            <person name="Kim S.J."/>
            <person name="Cho J.C."/>
        </authorList>
    </citation>
    <scope>NUCLEOTIDE SEQUENCE [LARGE SCALE GENOMIC DNA]</scope>
    <source>
        <strain evidence="8 9">IMCC1322</strain>
    </source>
</reference>
<dbReference type="EC" id="1.1.1.262" evidence="7"/>
<evidence type="ECO:0000256" key="1">
    <source>
        <dbReference type="ARBA" id="ARBA00022490"/>
    </source>
</evidence>
<comment type="subunit">
    <text evidence="7">Homodimer.</text>
</comment>
<evidence type="ECO:0000256" key="3">
    <source>
        <dbReference type="ARBA" id="ARBA00022857"/>
    </source>
</evidence>
<dbReference type="KEGG" id="apb:SAR116_0634"/>
<keyword evidence="7" id="KW-0862">Zinc</keyword>
<comment type="catalytic activity">
    <reaction evidence="7">
        <text>4-(phosphooxy)-L-threonine + NAD(+) = 3-amino-2-oxopropyl phosphate + CO2 + NADH</text>
        <dbReference type="Rhea" id="RHEA:32275"/>
        <dbReference type="ChEBI" id="CHEBI:16526"/>
        <dbReference type="ChEBI" id="CHEBI:57279"/>
        <dbReference type="ChEBI" id="CHEBI:57540"/>
        <dbReference type="ChEBI" id="CHEBI:57945"/>
        <dbReference type="ChEBI" id="CHEBI:58452"/>
        <dbReference type="EC" id="1.1.1.262"/>
    </reaction>
</comment>
<evidence type="ECO:0000256" key="5">
    <source>
        <dbReference type="ARBA" id="ARBA00023027"/>
    </source>
</evidence>
<dbReference type="GO" id="GO:0005737">
    <property type="term" value="C:cytoplasm"/>
    <property type="evidence" value="ECO:0007669"/>
    <property type="project" value="UniProtKB-SubCell"/>
</dbReference>